<dbReference type="Proteomes" id="UP001186041">
    <property type="component" value="Unassembled WGS sequence"/>
</dbReference>
<protein>
    <submittedName>
        <fullName evidence="1">Uncharacterized protein</fullName>
    </submittedName>
</protein>
<dbReference type="AlphaFoldDB" id="A0AAE4VH98"/>
<accession>A0AAE4VH98</accession>
<organism evidence="1 2">
    <name type="scientific">Mycolicibacterium fortuitum</name>
    <name type="common">Mycobacterium fortuitum</name>
    <dbReference type="NCBI Taxonomy" id="1766"/>
    <lineage>
        <taxon>Bacteria</taxon>
        <taxon>Bacillati</taxon>
        <taxon>Actinomycetota</taxon>
        <taxon>Actinomycetes</taxon>
        <taxon>Mycobacteriales</taxon>
        <taxon>Mycobacteriaceae</taxon>
        <taxon>Mycolicibacterium</taxon>
    </lineage>
</organism>
<evidence type="ECO:0000313" key="1">
    <source>
        <dbReference type="EMBL" id="MDV7294394.1"/>
    </source>
</evidence>
<comment type="caution">
    <text evidence="1">The sequence shown here is derived from an EMBL/GenBank/DDBJ whole genome shotgun (WGS) entry which is preliminary data.</text>
</comment>
<name>A0AAE4VH98_MYCFO</name>
<sequence>MSTTSSNPTNRDWLRKLVSGRPHQVIPNRDGGPYLRRWYLIPRNPFFNVYLHHFLSSDDDRALHDHPWWFVSLILRGSYIEVSESAEGKMTALIRTSVTDIRSAFWRRWIAFRPATYRHRVVLATTSDERGEMPCWTLIVTGRRSRTWGFWCKQRTPFLQRRVGDRFVPWDEFGDGGCGEAA</sequence>
<reference evidence="1" key="1">
    <citation type="submission" date="2023-10" db="EMBL/GenBank/DDBJ databases">
        <title>Mycolicibacterium fortuitum clinical isolates causing pulmonary infections in humans.</title>
        <authorList>
            <person name="Mejia-Ponce P.M."/>
            <person name="Zenteno-Cuevas R."/>
            <person name="Licona-Cassani C."/>
        </authorList>
    </citation>
    <scope>NUCLEOTIDE SEQUENCE</scope>
    <source>
        <strain evidence="1">M8</strain>
    </source>
</reference>
<gene>
    <name evidence="1" type="ORF">R4485_29990</name>
</gene>
<evidence type="ECO:0000313" key="2">
    <source>
        <dbReference type="Proteomes" id="UP001186041"/>
    </source>
</evidence>
<proteinExistence type="predicted"/>
<dbReference type="EMBL" id="JAWLVV010000039">
    <property type="protein sequence ID" value="MDV7294394.1"/>
    <property type="molecule type" value="Genomic_DNA"/>
</dbReference>
<dbReference type="RefSeq" id="WP_317722627.1">
    <property type="nucleotide sequence ID" value="NZ_JAWLVK010000038.1"/>
</dbReference>